<accession>A0A2P2QGW5</accession>
<organism evidence="1">
    <name type="scientific">Rhizophora mucronata</name>
    <name type="common">Asiatic mangrove</name>
    <dbReference type="NCBI Taxonomy" id="61149"/>
    <lineage>
        <taxon>Eukaryota</taxon>
        <taxon>Viridiplantae</taxon>
        <taxon>Streptophyta</taxon>
        <taxon>Embryophyta</taxon>
        <taxon>Tracheophyta</taxon>
        <taxon>Spermatophyta</taxon>
        <taxon>Magnoliopsida</taxon>
        <taxon>eudicotyledons</taxon>
        <taxon>Gunneridae</taxon>
        <taxon>Pentapetalae</taxon>
        <taxon>rosids</taxon>
        <taxon>fabids</taxon>
        <taxon>Malpighiales</taxon>
        <taxon>Rhizophoraceae</taxon>
        <taxon>Rhizophora</taxon>
    </lineage>
</organism>
<dbReference type="EMBL" id="GGEC01085765">
    <property type="protein sequence ID" value="MBX66249.1"/>
    <property type="molecule type" value="Transcribed_RNA"/>
</dbReference>
<name>A0A2P2QGW5_RHIMU</name>
<proteinExistence type="predicted"/>
<evidence type="ECO:0000313" key="1">
    <source>
        <dbReference type="EMBL" id="MBX66249.1"/>
    </source>
</evidence>
<dbReference type="AlphaFoldDB" id="A0A2P2QGW5"/>
<sequence>MPLSPTTVKSLSIHISISWFKAHPSRTSSYKALSISFPNKTFSLTFPV</sequence>
<protein>
    <submittedName>
        <fullName evidence="1">Uncharacterized protein</fullName>
    </submittedName>
</protein>
<reference evidence="1" key="1">
    <citation type="submission" date="2018-02" db="EMBL/GenBank/DDBJ databases">
        <title>Rhizophora mucronata_Transcriptome.</title>
        <authorList>
            <person name="Meera S.P."/>
            <person name="Sreeshan A."/>
            <person name="Augustine A."/>
        </authorList>
    </citation>
    <scope>NUCLEOTIDE SEQUENCE</scope>
    <source>
        <tissue evidence="1">Leaf</tissue>
    </source>
</reference>